<dbReference type="Proteomes" id="UP000821866">
    <property type="component" value="Chromosome 2"/>
</dbReference>
<name>A0A9J6EIB2_RHIMP</name>
<feature type="compositionally biased region" description="Basic residues" evidence="1">
    <location>
        <begin position="10"/>
        <end position="19"/>
    </location>
</feature>
<evidence type="ECO:0000313" key="2">
    <source>
        <dbReference type="EMBL" id="KAH8033884.1"/>
    </source>
</evidence>
<comment type="caution">
    <text evidence="2">The sequence shown here is derived from an EMBL/GenBank/DDBJ whole genome shotgun (WGS) entry which is preliminary data.</text>
</comment>
<accession>A0A9J6EIB2</accession>
<gene>
    <name evidence="2" type="ORF">HPB51_016833</name>
</gene>
<reference evidence="2" key="1">
    <citation type="journal article" date="2020" name="Cell">
        <title>Large-Scale Comparative Analyses of Tick Genomes Elucidate Their Genetic Diversity and Vector Capacities.</title>
        <authorList>
            <consortium name="Tick Genome and Microbiome Consortium (TIGMIC)"/>
            <person name="Jia N."/>
            <person name="Wang J."/>
            <person name="Shi W."/>
            <person name="Du L."/>
            <person name="Sun Y."/>
            <person name="Zhan W."/>
            <person name="Jiang J.F."/>
            <person name="Wang Q."/>
            <person name="Zhang B."/>
            <person name="Ji P."/>
            <person name="Bell-Sakyi L."/>
            <person name="Cui X.M."/>
            <person name="Yuan T.T."/>
            <person name="Jiang B.G."/>
            <person name="Yang W.F."/>
            <person name="Lam T.T."/>
            <person name="Chang Q.C."/>
            <person name="Ding S.J."/>
            <person name="Wang X.J."/>
            <person name="Zhu J.G."/>
            <person name="Ruan X.D."/>
            <person name="Zhao L."/>
            <person name="Wei J.T."/>
            <person name="Ye R.Z."/>
            <person name="Que T.C."/>
            <person name="Du C.H."/>
            <person name="Zhou Y.H."/>
            <person name="Cheng J.X."/>
            <person name="Dai P.F."/>
            <person name="Guo W.B."/>
            <person name="Han X.H."/>
            <person name="Huang E.J."/>
            <person name="Li L.F."/>
            <person name="Wei W."/>
            <person name="Gao Y.C."/>
            <person name="Liu J.Z."/>
            <person name="Shao H.Z."/>
            <person name="Wang X."/>
            <person name="Wang C.C."/>
            <person name="Yang T.C."/>
            <person name="Huo Q.B."/>
            <person name="Li W."/>
            <person name="Chen H.Y."/>
            <person name="Chen S.E."/>
            <person name="Zhou L.G."/>
            <person name="Ni X.B."/>
            <person name="Tian J.H."/>
            <person name="Sheng Y."/>
            <person name="Liu T."/>
            <person name="Pan Y.S."/>
            <person name="Xia L.Y."/>
            <person name="Li J."/>
            <person name="Zhao F."/>
            <person name="Cao W.C."/>
        </authorList>
    </citation>
    <scope>NUCLEOTIDE SEQUENCE</scope>
    <source>
        <strain evidence="2">Rmic-2018</strain>
    </source>
</reference>
<keyword evidence="3" id="KW-1185">Reference proteome</keyword>
<dbReference type="EMBL" id="JABSTU010000004">
    <property type="protein sequence ID" value="KAH8033884.1"/>
    <property type="molecule type" value="Genomic_DNA"/>
</dbReference>
<sequence>MLSRSGWTHPSKKQRRIFRSPKPPPHSAGPSRGASAPSRDTMVSLNSRCVRGTEWRRHRARLEDVTGSGTQQTPPPPKDSIRGWPLSGHLKRRDDMCKHSASLGLSTRITITLFQGYTTQAHTLLVGVPERQRPPDAKTAIILTHDCPLFLSFFFFCGGQPLEKNLNAVTSAAIETHQ</sequence>
<dbReference type="AlphaFoldDB" id="A0A9J6EIB2"/>
<reference evidence="2" key="2">
    <citation type="submission" date="2021-09" db="EMBL/GenBank/DDBJ databases">
        <authorList>
            <person name="Jia N."/>
            <person name="Wang J."/>
            <person name="Shi W."/>
            <person name="Du L."/>
            <person name="Sun Y."/>
            <person name="Zhan W."/>
            <person name="Jiang J."/>
            <person name="Wang Q."/>
            <person name="Zhang B."/>
            <person name="Ji P."/>
            <person name="Sakyi L.B."/>
            <person name="Cui X."/>
            <person name="Yuan T."/>
            <person name="Jiang B."/>
            <person name="Yang W."/>
            <person name="Lam T.T.-Y."/>
            <person name="Chang Q."/>
            <person name="Ding S."/>
            <person name="Wang X."/>
            <person name="Zhu J."/>
            <person name="Ruan X."/>
            <person name="Zhao L."/>
            <person name="Wei J."/>
            <person name="Que T."/>
            <person name="Du C."/>
            <person name="Cheng J."/>
            <person name="Dai P."/>
            <person name="Han X."/>
            <person name="Huang E."/>
            <person name="Gao Y."/>
            <person name="Liu J."/>
            <person name="Shao H."/>
            <person name="Ye R."/>
            <person name="Li L."/>
            <person name="Wei W."/>
            <person name="Wang X."/>
            <person name="Wang C."/>
            <person name="Huo Q."/>
            <person name="Li W."/>
            <person name="Guo W."/>
            <person name="Chen H."/>
            <person name="Chen S."/>
            <person name="Zhou L."/>
            <person name="Zhou L."/>
            <person name="Ni X."/>
            <person name="Tian J."/>
            <person name="Zhou Y."/>
            <person name="Sheng Y."/>
            <person name="Liu T."/>
            <person name="Pan Y."/>
            <person name="Xia L."/>
            <person name="Li J."/>
            <person name="Zhao F."/>
            <person name="Cao W."/>
        </authorList>
    </citation>
    <scope>NUCLEOTIDE SEQUENCE</scope>
    <source>
        <strain evidence="2">Rmic-2018</strain>
        <tissue evidence="2">Larvae</tissue>
    </source>
</reference>
<organism evidence="2 3">
    <name type="scientific">Rhipicephalus microplus</name>
    <name type="common">Cattle tick</name>
    <name type="synonym">Boophilus microplus</name>
    <dbReference type="NCBI Taxonomy" id="6941"/>
    <lineage>
        <taxon>Eukaryota</taxon>
        <taxon>Metazoa</taxon>
        <taxon>Ecdysozoa</taxon>
        <taxon>Arthropoda</taxon>
        <taxon>Chelicerata</taxon>
        <taxon>Arachnida</taxon>
        <taxon>Acari</taxon>
        <taxon>Parasitiformes</taxon>
        <taxon>Ixodida</taxon>
        <taxon>Ixodoidea</taxon>
        <taxon>Ixodidae</taxon>
        <taxon>Rhipicephalinae</taxon>
        <taxon>Rhipicephalus</taxon>
        <taxon>Boophilus</taxon>
    </lineage>
</organism>
<protein>
    <submittedName>
        <fullName evidence="2">Uncharacterized protein</fullName>
    </submittedName>
</protein>
<feature type="compositionally biased region" description="Low complexity" evidence="1">
    <location>
        <begin position="28"/>
        <end position="39"/>
    </location>
</feature>
<proteinExistence type="predicted"/>
<evidence type="ECO:0000313" key="3">
    <source>
        <dbReference type="Proteomes" id="UP000821866"/>
    </source>
</evidence>
<evidence type="ECO:0000256" key="1">
    <source>
        <dbReference type="SAM" id="MobiDB-lite"/>
    </source>
</evidence>
<feature type="region of interest" description="Disordered" evidence="1">
    <location>
        <begin position="1"/>
        <end position="87"/>
    </location>
</feature>